<feature type="compositionally biased region" description="Basic and acidic residues" evidence="1">
    <location>
        <begin position="929"/>
        <end position="960"/>
    </location>
</feature>
<protein>
    <recommendedName>
        <fullName evidence="5">DUF4190 domain-containing protein</fullName>
    </recommendedName>
</protein>
<feature type="compositionally biased region" description="Pro residues" evidence="1">
    <location>
        <begin position="258"/>
        <end position="269"/>
    </location>
</feature>
<feature type="compositionally biased region" description="Low complexity" evidence="1">
    <location>
        <begin position="326"/>
        <end position="337"/>
    </location>
</feature>
<keyword evidence="4" id="KW-1185">Reference proteome</keyword>
<feature type="compositionally biased region" description="Basic and acidic residues" evidence="1">
    <location>
        <begin position="1008"/>
        <end position="1030"/>
    </location>
</feature>
<feature type="compositionally biased region" description="Basic and acidic residues" evidence="1">
    <location>
        <begin position="812"/>
        <end position="824"/>
    </location>
</feature>
<feature type="compositionally biased region" description="Polar residues" evidence="1">
    <location>
        <begin position="164"/>
        <end position="176"/>
    </location>
</feature>
<feature type="compositionally biased region" description="Gly residues" evidence="1">
    <location>
        <begin position="1"/>
        <end position="10"/>
    </location>
</feature>
<organism evidence="3 4">
    <name type="scientific">Nocardiopsis mwathae</name>
    <dbReference type="NCBI Taxonomy" id="1472723"/>
    <lineage>
        <taxon>Bacteria</taxon>
        <taxon>Bacillati</taxon>
        <taxon>Actinomycetota</taxon>
        <taxon>Actinomycetes</taxon>
        <taxon>Streptosporangiales</taxon>
        <taxon>Nocardiopsidaceae</taxon>
        <taxon>Nocardiopsis</taxon>
    </lineage>
</organism>
<name>A0A7W9YN59_9ACTN</name>
<feature type="transmembrane region" description="Helical" evidence="2">
    <location>
        <begin position="1069"/>
        <end position="1090"/>
    </location>
</feature>
<evidence type="ECO:0000256" key="1">
    <source>
        <dbReference type="SAM" id="MobiDB-lite"/>
    </source>
</evidence>
<dbReference type="EMBL" id="JACHDS010000001">
    <property type="protein sequence ID" value="MBB6175117.1"/>
    <property type="molecule type" value="Genomic_DNA"/>
</dbReference>
<feature type="transmembrane region" description="Helical" evidence="2">
    <location>
        <begin position="1111"/>
        <end position="1137"/>
    </location>
</feature>
<feature type="compositionally biased region" description="Low complexity" evidence="1">
    <location>
        <begin position="209"/>
        <end position="235"/>
    </location>
</feature>
<feature type="compositionally biased region" description="Low complexity" evidence="1">
    <location>
        <begin position="649"/>
        <end position="666"/>
    </location>
</feature>
<feature type="compositionally biased region" description="Low complexity" evidence="1">
    <location>
        <begin position="541"/>
        <end position="553"/>
    </location>
</feature>
<accession>A0A7W9YN59</accession>
<gene>
    <name evidence="3" type="ORF">HNR23_005177</name>
</gene>
<comment type="caution">
    <text evidence="3">The sequence shown here is derived from an EMBL/GenBank/DDBJ whole genome shotgun (WGS) entry which is preliminary data.</text>
</comment>
<sequence length="1138" mass="115374">MTDNGGGRYGSSGEEQEPRQQPGSWFTPTGDRYRTQSHYQDPYEGESTGEGTAGDAAPAPDHEHGTGSFVGFPNTGGYPGMSAARPGMAEPYPSALGGLGTEPGEPAAPHPAPGGPQAAPRPGNDLTGSLPRLPGTPSYPGVPGHSGATGGPSPVGGTEPADGPTSTVGTPATGAQPSLRGAAPTGGQQPPAQYDLGTGSSPAYDHRAGLPPYASGAAAPGAPGVPGVPNPFAAPRTADPMPSDAPSGADRTGEAPERPAPPSTGPPARPAQSEAGGAEENRAGGVYRVPTGAQPSWTPQGELSGLPLNVSGGYPGFGSSVRRDAAQPADPVAPADDGVSALGSPATRDESGPEQAAAGTEPGHTWGGAPDGYPAGGSPNLPQPEPDRPHHTAAPAFGAPTPTSETGWGADPHHPIGTPPAAPSAPADFSTPSERTTHSGRPEYRDHADAAPYGPPQGTGYGDAAPQGVPSLPGTGPQSSPPPTHDEPVRPTYGEPFGTPQAAPTGGYPSLAPDAATHTGGYPSLTSDLAAPTGGYPSLAPDPAVPGAPGHPGAHPDDQRGDGHRDTRWEDPLATGGSWERPGHYDARPGGGDRPAEPADARPSDDAYADELSRPYLGRPAAEEPAPGSTTGQWESPWAASDVPPPTTGPFAGIDPAAPAPGAADPLSSGEETTTGGLPAEPARPAAEPGGDLGTGSGNTWAFSRDDPRLPDSVRETALQAEQKRRDGSPDHTTQFFGAAPGTGPASEEPPAPEGIPAADDPLAAIAAQQAQARAQEAAAPEATGGLPLEDWGARLSPMTSPQRAVEDELGPDGRGEAEHDHWADPAARGPEAEVPQGYAAEPWVPQHDPHHAGPDSWSPQQPGPEGLAPQPGADTGGPAPSHNWAQKTSYADAMEGTQAMPALPDGFVPDGRGEGYPDHGATGFPVEHGYDGGPDDRYGYGEGHAADGRGERYGDRYDGSYDEGYDERYDHGPDGGPYQGYGAEADRYGDQGYDAYEGSDAYDDTYEDRPGADGEDRRGGRGRGGRDPITDDFPGFDEHPPGAVADPYPGYDNIDYWPETAPGATTTLWLGIVGLVPVIGLFTAIAAFVTGSKAKRDIQASEGELEGLNLVKTGTILAAAGIALFVVEAVVVVLTLL</sequence>
<feature type="compositionally biased region" description="Basic and acidic residues" evidence="1">
    <location>
        <begin position="594"/>
        <end position="605"/>
    </location>
</feature>
<feature type="compositionally biased region" description="Low complexity" evidence="1">
    <location>
        <begin position="738"/>
        <end position="747"/>
    </location>
</feature>
<evidence type="ECO:0000313" key="3">
    <source>
        <dbReference type="EMBL" id="MBB6175117.1"/>
    </source>
</evidence>
<feature type="compositionally biased region" description="Low complexity" evidence="1">
    <location>
        <begin position="676"/>
        <end position="690"/>
    </location>
</feature>
<keyword evidence="2" id="KW-1133">Transmembrane helix</keyword>
<keyword evidence="2" id="KW-0812">Transmembrane</keyword>
<evidence type="ECO:0008006" key="5">
    <source>
        <dbReference type="Google" id="ProtNLM"/>
    </source>
</evidence>
<feature type="compositionally biased region" description="Basic and acidic residues" evidence="1">
    <location>
        <begin position="554"/>
        <end position="571"/>
    </location>
</feature>
<feature type="compositionally biased region" description="Low complexity" evidence="1">
    <location>
        <begin position="755"/>
        <end position="783"/>
    </location>
</feature>
<proteinExistence type="predicted"/>
<reference evidence="3 4" key="1">
    <citation type="submission" date="2020-08" db="EMBL/GenBank/DDBJ databases">
        <title>Sequencing the genomes of 1000 actinobacteria strains.</title>
        <authorList>
            <person name="Klenk H.-P."/>
        </authorList>
    </citation>
    <scope>NUCLEOTIDE SEQUENCE [LARGE SCALE GENOMIC DNA]</scope>
    <source>
        <strain evidence="3 4">DSM 46659</strain>
    </source>
</reference>
<feature type="compositionally biased region" description="Low complexity" evidence="1">
    <location>
        <begin position="392"/>
        <end position="403"/>
    </location>
</feature>
<feature type="compositionally biased region" description="Basic and acidic residues" evidence="1">
    <location>
        <begin position="704"/>
        <end position="715"/>
    </location>
</feature>
<keyword evidence="2" id="KW-0472">Membrane</keyword>
<feature type="compositionally biased region" description="Basic and acidic residues" evidence="1">
    <location>
        <begin position="435"/>
        <end position="449"/>
    </location>
</feature>
<dbReference type="RefSeq" id="WP_184079582.1">
    <property type="nucleotide sequence ID" value="NZ_JACHDS010000001.1"/>
</dbReference>
<dbReference type="Proteomes" id="UP000546642">
    <property type="component" value="Unassembled WGS sequence"/>
</dbReference>
<evidence type="ECO:0000313" key="4">
    <source>
        <dbReference type="Proteomes" id="UP000546642"/>
    </source>
</evidence>
<dbReference type="AlphaFoldDB" id="A0A7W9YN59"/>
<feature type="region of interest" description="Disordered" evidence="1">
    <location>
        <begin position="1"/>
        <end position="1043"/>
    </location>
</feature>
<evidence type="ECO:0000256" key="2">
    <source>
        <dbReference type="SAM" id="Phobius"/>
    </source>
</evidence>